<feature type="domain" description="Aminotransferase class I/classII large" evidence="8">
    <location>
        <begin position="69"/>
        <end position="410"/>
    </location>
</feature>
<dbReference type="GO" id="GO:0019518">
    <property type="term" value="P:L-threonine catabolic process to glycine"/>
    <property type="evidence" value="ECO:0007669"/>
    <property type="project" value="UniProtKB-UniRule"/>
</dbReference>
<dbReference type="InterPro" id="IPR015421">
    <property type="entry name" value="PyrdxlP-dep_Trfase_major"/>
</dbReference>
<dbReference type="CDD" id="cd06454">
    <property type="entry name" value="KBL_like"/>
    <property type="match status" value="1"/>
</dbReference>
<dbReference type="AlphaFoldDB" id="A0A562RKJ2"/>
<dbReference type="PANTHER" id="PTHR13693">
    <property type="entry name" value="CLASS II AMINOTRANSFERASE/8-AMINO-7-OXONONANOATE SYNTHASE"/>
    <property type="match status" value="1"/>
</dbReference>
<comment type="subunit">
    <text evidence="6">Homodimer.</text>
</comment>
<dbReference type="GO" id="GO:0030170">
    <property type="term" value="F:pyridoxal phosphate binding"/>
    <property type="evidence" value="ECO:0007669"/>
    <property type="project" value="UniProtKB-UniRule"/>
</dbReference>
<feature type="binding site" evidence="6">
    <location>
        <position position="162"/>
    </location>
    <ligand>
        <name>substrate</name>
    </ligand>
</feature>
<dbReference type="Gene3D" id="3.90.1150.10">
    <property type="entry name" value="Aspartate Aminotransferase, domain 1"/>
    <property type="match status" value="1"/>
</dbReference>
<dbReference type="EMBL" id="VLLB01000001">
    <property type="protein sequence ID" value="TWI68956.1"/>
    <property type="molecule type" value="Genomic_DNA"/>
</dbReference>
<evidence type="ECO:0000259" key="8">
    <source>
        <dbReference type="Pfam" id="PF00155"/>
    </source>
</evidence>
<evidence type="ECO:0000256" key="7">
    <source>
        <dbReference type="SAM" id="MobiDB-lite"/>
    </source>
</evidence>
<dbReference type="SUPFAM" id="SSF53383">
    <property type="entry name" value="PLP-dependent transferases"/>
    <property type="match status" value="1"/>
</dbReference>
<dbReference type="GO" id="GO:0005829">
    <property type="term" value="C:cytosol"/>
    <property type="evidence" value="ECO:0007669"/>
    <property type="project" value="TreeGrafter"/>
</dbReference>
<feature type="region of interest" description="Disordered" evidence="7">
    <location>
        <begin position="1"/>
        <end position="21"/>
    </location>
</feature>
<keyword evidence="5 6" id="KW-0012">Acyltransferase</keyword>
<feature type="modified residue" description="N6-(pyridoxal phosphate)lysine" evidence="6">
    <location>
        <position position="268"/>
    </location>
</feature>
<organism evidence="9 10">
    <name type="scientific">Pseudoduganella lurida</name>
    <dbReference type="NCBI Taxonomy" id="1036180"/>
    <lineage>
        <taxon>Bacteria</taxon>
        <taxon>Pseudomonadati</taxon>
        <taxon>Pseudomonadota</taxon>
        <taxon>Betaproteobacteria</taxon>
        <taxon>Burkholderiales</taxon>
        <taxon>Oxalobacteraceae</taxon>
        <taxon>Telluria group</taxon>
        <taxon>Pseudoduganella</taxon>
    </lineage>
</organism>
<dbReference type="Gene3D" id="3.40.640.10">
    <property type="entry name" value="Type I PLP-dependent aspartate aminotransferase-like (Major domain)"/>
    <property type="match status" value="1"/>
</dbReference>
<sequence length="422" mass="45676">MSVESSMDDSQGTSKVASQDAGVAAPRGEAFYGQLRQGLDQLRGDGLFKPERVLASRQGAEVTGDDGRTLINMCANNYLGLSGEEWVAQASIEATEQYGYGLSSVRFICGTQTVHKRLEKAISEFLGTEDTILYAAAFDANGGVFEPLFDDNDAIISDALNHASIIDGIRLCKAARFRYAHNDMADLEKQLQAAAGKRHKIIVTDGVFSMDGTIAQLDRIVALAEQYGALVMIDECHASGFMGRTGRGTHEHHNVLGRIDIITGTLGKALGGAMGGFTSGRKEVIDTLRQKSRPYLFSNTLAPSIAGASLAVLERLSASTELRDRLHENTAYFRQRIEEIGFTIKPGTHPVVPVMLFEAPVAQKFAARMYELGVLLSGFFYPVVPMGQARVRVQLSAAHTRAQLDTVLAAFEQAGKELGIIQ</sequence>
<dbReference type="PANTHER" id="PTHR13693:SF102">
    <property type="entry name" value="2-AMINO-3-KETOBUTYRATE COENZYME A LIGASE, MITOCHONDRIAL"/>
    <property type="match status" value="1"/>
</dbReference>
<keyword evidence="10" id="KW-1185">Reference proteome</keyword>
<dbReference type="NCBIfam" id="NF005394">
    <property type="entry name" value="PRK06939.1"/>
    <property type="match status" value="1"/>
</dbReference>
<dbReference type="GO" id="GO:0016874">
    <property type="term" value="F:ligase activity"/>
    <property type="evidence" value="ECO:0007669"/>
    <property type="project" value="UniProtKB-KW"/>
</dbReference>
<evidence type="ECO:0000256" key="3">
    <source>
        <dbReference type="ARBA" id="ARBA00022679"/>
    </source>
</evidence>
<evidence type="ECO:0000256" key="4">
    <source>
        <dbReference type="ARBA" id="ARBA00022898"/>
    </source>
</evidence>
<feature type="compositionally biased region" description="Polar residues" evidence="7">
    <location>
        <begin position="1"/>
        <end position="17"/>
    </location>
</feature>
<reference evidence="9 10" key="1">
    <citation type="journal article" date="2015" name="Stand. Genomic Sci.">
        <title>Genomic Encyclopedia of Bacterial and Archaeal Type Strains, Phase III: the genomes of soil and plant-associated and newly described type strains.</title>
        <authorList>
            <person name="Whitman W.B."/>
            <person name="Woyke T."/>
            <person name="Klenk H.P."/>
            <person name="Zhou Y."/>
            <person name="Lilburn T.G."/>
            <person name="Beck B.J."/>
            <person name="De Vos P."/>
            <person name="Vandamme P."/>
            <person name="Eisen J.A."/>
            <person name="Garrity G."/>
            <person name="Hugenholtz P."/>
            <person name="Kyrpides N.C."/>
        </authorList>
    </citation>
    <scope>NUCLEOTIDE SEQUENCE [LARGE SCALE GENOMIC DNA]</scope>
    <source>
        <strain evidence="9 10">CGMCC 1.10822</strain>
    </source>
</reference>
<accession>A0A562RKJ2</accession>
<comment type="function">
    <text evidence="6">Catalyzes the cleavage of 2-amino-3-ketobutyrate to glycine and acetyl-CoA.</text>
</comment>
<evidence type="ECO:0000256" key="2">
    <source>
        <dbReference type="ARBA" id="ARBA00008392"/>
    </source>
</evidence>
<evidence type="ECO:0000313" key="9">
    <source>
        <dbReference type="EMBL" id="TWI68956.1"/>
    </source>
</evidence>
<dbReference type="InterPro" id="IPR004839">
    <property type="entry name" value="Aminotransferase_I/II_large"/>
</dbReference>
<evidence type="ECO:0000256" key="1">
    <source>
        <dbReference type="ARBA" id="ARBA00005029"/>
    </source>
</evidence>
<feature type="binding site" evidence="6">
    <location>
        <position position="392"/>
    </location>
    <ligand>
        <name>substrate</name>
    </ligand>
</feature>
<dbReference type="InterPro" id="IPR015422">
    <property type="entry name" value="PyrdxlP-dep_Trfase_small"/>
</dbReference>
<keyword evidence="3 6" id="KW-0808">Transferase</keyword>
<dbReference type="InterPro" id="IPR011282">
    <property type="entry name" value="2am3keto_CoA_ligase"/>
</dbReference>
<dbReference type="Pfam" id="PF00155">
    <property type="entry name" value="Aminotran_1_2"/>
    <property type="match status" value="1"/>
</dbReference>
<dbReference type="NCBIfam" id="TIGR01822">
    <property type="entry name" value="2am3keto_CoA"/>
    <property type="match status" value="1"/>
</dbReference>
<dbReference type="UniPathway" id="UPA00046">
    <property type="reaction ID" value="UER00506"/>
</dbReference>
<feature type="binding site" description="in other chain" evidence="6">
    <location>
        <position position="209"/>
    </location>
    <ligand>
        <name>pyridoxal 5'-phosphate</name>
        <dbReference type="ChEBI" id="CHEBI:597326"/>
        <note>ligand shared between dimeric partners</note>
    </ligand>
</feature>
<evidence type="ECO:0000256" key="5">
    <source>
        <dbReference type="ARBA" id="ARBA00023315"/>
    </source>
</evidence>
<protein>
    <recommendedName>
        <fullName evidence="6">2-amino-3-ketobutyrate coenzyme A ligase</fullName>
        <shortName evidence="6">AKB ligase</shortName>
        <ecNumber evidence="6">2.3.1.29</ecNumber>
    </recommendedName>
    <alternativeName>
        <fullName evidence="6">Glycine acetyltransferase</fullName>
    </alternativeName>
</protein>
<evidence type="ECO:0000256" key="6">
    <source>
        <dbReference type="HAMAP-Rule" id="MF_00985"/>
    </source>
</evidence>
<name>A0A562RKJ2_9BURK</name>
<dbReference type="InterPro" id="IPR050087">
    <property type="entry name" value="AON_synthase_class-II"/>
</dbReference>
<dbReference type="FunFam" id="3.40.640.10:FF:000006">
    <property type="entry name" value="5-aminolevulinate synthase, mitochondrial"/>
    <property type="match status" value="1"/>
</dbReference>
<gene>
    <name evidence="6" type="primary">kbl</name>
    <name evidence="9" type="ORF">IP91_00018</name>
</gene>
<keyword evidence="4 6" id="KW-0663">Pyridoxal phosphate</keyword>
<feature type="binding site" evidence="6">
    <location>
        <begin position="298"/>
        <end position="299"/>
    </location>
    <ligand>
        <name>pyridoxal 5'-phosphate</name>
        <dbReference type="ChEBI" id="CHEBI:597326"/>
        <note>ligand shared between dimeric partners</note>
    </ligand>
</feature>
<keyword evidence="9" id="KW-0436">Ligase</keyword>
<dbReference type="InterPro" id="IPR015424">
    <property type="entry name" value="PyrdxlP-dep_Trfase"/>
</dbReference>
<comment type="caution">
    <text evidence="6">Lacks conserved residue(s) required for the propagation of feature annotation.</text>
</comment>
<dbReference type="Proteomes" id="UP000318431">
    <property type="component" value="Unassembled WGS sequence"/>
</dbReference>
<dbReference type="HAMAP" id="MF_00985">
    <property type="entry name" value="2am3keto_CoA_ligase"/>
    <property type="match status" value="1"/>
</dbReference>
<dbReference type="EC" id="2.3.1.29" evidence="6"/>
<evidence type="ECO:0000313" key="10">
    <source>
        <dbReference type="Proteomes" id="UP000318431"/>
    </source>
</evidence>
<dbReference type="GO" id="GO:0008890">
    <property type="term" value="F:glycine C-acetyltransferase activity"/>
    <property type="evidence" value="ECO:0007669"/>
    <property type="project" value="UniProtKB-UniRule"/>
</dbReference>
<comment type="catalytic activity">
    <reaction evidence="6">
        <text>glycine + acetyl-CoA = (2S)-2-amino-3-oxobutanoate + CoA</text>
        <dbReference type="Rhea" id="RHEA:20736"/>
        <dbReference type="ChEBI" id="CHEBI:57287"/>
        <dbReference type="ChEBI" id="CHEBI:57288"/>
        <dbReference type="ChEBI" id="CHEBI:57305"/>
        <dbReference type="ChEBI" id="CHEBI:78948"/>
        <dbReference type="EC" id="2.3.1.29"/>
    </reaction>
</comment>
<comment type="pathway">
    <text evidence="6">Amino-acid degradation; L-threonine degradation via oxydo-reductase pathway; glycine from L-threonine: step 2/2.</text>
</comment>
<comment type="pathway">
    <text evidence="1">Porphyrin-containing compound metabolism; protoporphyrin-IX biosynthesis; 5-aminolevulinate from glycine: step 1/1.</text>
</comment>
<comment type="cofactor">
    <cofactor evidence="6">
        <name>pyridoxal 5'-phosphate</name>
        <dbReference type="ChEBI" id="CHEBI:597326"/>
    </cofactor>
    <text evidence="6">Binds 1 pyridoxal phosphate per subunit.</text>
</comment>
<comment type="caution">
    <text evidence="9">The sequence shown here is derived from an EMBL/GenBank/DDBJ whole genome shotgun (WGS) entry which is preliminary data.</text>
</comment>
<comment type="similarity">
    <text evidence="2 6">Belongs to the class-II pyridoxal-phosphate-dependent aminotransferase family.</text>
</comment>
<proteinExistence type="inferred from homology"/>
<feature type="binding site" description="in other chain" evidence="6">
    <location>
        <begin position="265"/>
        <end position="268"/>
    </location>
    <ligand>
        <name>pyridoxal 5'-phosphate</name>
        <dbReference type="ChEBI" id="CHEBI:597326"/>
        <note>ligand shared between dimeric partners</note>
    </ligand>
</feature>